<dbReference type="EMBL" id="CP000141">
    <property type="protein sequence ID" value="ABB13784.1"/>
    <property type="molecule type" value="Genomic_DNA"/>
</dbReference>
<dbReference type="STRING" id="246194.CHY_0161"/>
<name>Q3AFQ1_CARHZ</name>
<feature type="transmembrane region" description="Helical" evidence="1">
    <location>
        <begin position="49"/>
        <end position="66"/>
    </location>
</feature>
<dbReference type="HOGENOM" id="CLU_116594_0_0_9"/>
<keyword evidence="3" id="KW-1185">Reference proteome</keyword>
<evidence type="ECO:0000313" key="2">
    <source>
        <dbReference type="EMBL" id="ABB13784.1"/>
    </source>
</evidence>
<organism evidence="2 3">
    <name type="scientific">Carboxydothermus hydrogenoformans (strain ATCC BAA-161 / DSM 6008 / Z-2901)</name>
    <dbReference type="NCBI Taxonomy" id="246194"/>
    <lineage>
        <taxon>Bacteria</taxon>
        <taxon>Bacillati</taxon>
        <taxon>Bacillota</taxon>
        <taxon>Clostridia</taxon>
        <taxon>Thermoanaerobacterales</taxon>
        <taxon>Thermoanaerobacteraceae</taxon>
        <taxon>Carboxydothermus</taxon>
    </lineage>
</organism>
<dbReference type="Pfam" id="PF17248">
    <property type="entry name" value="DUF5317"/>
    <property type="match status" value="1"/>
</dbReference>
<dbReference type="OrthoDB" id="37447at2"/>
<accession>Q3AFQ1</accession>
<sequence length="183" mass="21358">MALILGYLFKGRLKNLAELEFTALFSFILAFLIQFLIDYQMAHPFIRAYGRYLHLFSYLLLFYGIYKNIRLPGMGLIGLGVFLNFIVIAANGGYMPADPRTISPQWIEMMKQGILGTHTLINEHTRLVFLSDNIYLWFYPITFSYGKPIISFGDIFITVGVFWLVFKGMRYQKNKNYKLTVFR</sequence>
<dbReference type="Proteomes" id="UP000002706">
    <property type="component" value="Chromosome"/>
</dbReference>
<protein>
    <recommendedName>
        <fullName evidence="4">DUF5317 domain-containing protein</fullName>
    </recommendedName>
</protein>
<gene>
    <name evidence="2" type="ordered locus">CHY_0161</name>
</gene>
<dbReference type="RefSeq" id="WP_011343109.1">
    <property type="nucleotide sequence ID" value="NC_007503.1"/>
</dbReference>
<dbReference type="AlphaFoldDB" id="Q3AFQ1"/>
<dbReference type="InterPro" id="IPR035168">
    <property type="entry name" value="DUF5317"/>
</dbReference>
<evidence type="ECO:0000256" key="1">
    <source>
        <dbReference type="SAM" id="Phobius"/>
    </source>
</evidence>
<reference evidence="2 3" key="1">
    <citation type="journal article" date="2005" name="PLoS Genet.">
        <title>Life in hot carbon monoxide: the complete genome sequence of Carboxydothermus hydrogenoformans Z-2901.</title>
        <authorList>
            <person name="Wu M."/>
            <person name="Ren Q."/>
            <person name="Durkin A.S."/>
            <person name="Daugherty S.C."/>
            <person name="Brinkac L.M."/>
            <person name="Dodson R.J."/>
            <person name="Madupu R."/>
            <person name="Sullivan S.A."/>
            <person name="Kolonay J.F."/>
            <person name="Haft D.H."/>
            <person name="Nelson W.C."/>
            <person name="Tallon L.J."/>
            <person name="Jones K.M."/>
            <person name="Ulrich L.E."/>
            <person name="Gonzalez J.M."/>
            <person name="Zhulin I.B."/>
            <person name="Robb F.T."/>
            <person name="Eisen J.A."/>
        </authorList>
    </citation>
    <scope>NUCLEOTIDE SEQUENCE [LARGE SCALE GENOMIC DNA]</scope>
    <source>
        <strain evidence="3">ATCC BAA-161 / DSM 6008 / Z-2901</strain>
    </source>
</reference>
<dbReference type="InParanoid" id="Q3AFQ1"/>
<dbReference type="eggNOG" id="ENOG5030JTI">
    <property type="taxonomic scope" value="Bacteria"/>
</dbReference>
<keyword evidence="1" id="KW-0472">Membrane</keyword>
<keyword evidence="1" id="KW-0812">Transmembrane</keyword>
<proteinExistence type="predicted"/>
<feature type="transmembrane region" description="Helical" evidence="1">
    <location>
        <begin position="21"/>
        <end position="37"/>
    </location>
</feature>
<evidence type="ECO:0000313" key="3">
    <source>
        <dbReference type="Proteomes" id="UP000002706"/>
    </source>
</evidence>
<dbReference type="KEGG" id="chy:CHY_0161"/>
<evidence type="ECO:0008006" key="4">
    <source>
        <dbReference type="Google" id="ProtNLM"/>
    </source>
</evidence>
<feature type="transmembrane region" description="Helical" evidence="1">
    <location>
        <begin position="145"/>
        <end position="166"/>
    </location>
</feature>
<keyword evidence="1" id="KW-1133">Transmembrane helix</keyword>
<feature type="transmembrane region" description="Helical" evidence="1">
    <location>
        <begin position="73"/>
        <end position="94"/>
    </location>
</feature>